<sequence length="201" mass="22258">MNAVAARAPKLIDPESKTKTNIGITVDGHPFATEMDEQYRERLNAALETQDSSTLAQMRTEDEATYNYALYELANRLSSQLNRQNVSEHINVKNYFLALPGAVVLARSISTITYRFPNKELQQIYTNFEGCHRAVAHGRVNEKVALPDTVLAGLSLAEMQNFYDNLSSRENYEPARRLMALKGVFGALLGNPSTMTAGGGL</sequence>
<gene>
    <name evidence="1" type="ORF">KC685_05185</name>
</gene>
<organism evidence="1 2">
    <name type="scientific">Candidatus Dojkabacteria bacterium</name>
    <dbReference type="NCBI Taxonomy" id="2099670"/>
    <lineage>
        <taxon>Bacteria</taxon>
        <taxon>Candidatus Dojkabacteria</taxon>
    </lineage>
</organism>
<dbReference type="EMBL" id="JAGQLN010000046">
    <property type="protein sequence ID" value="MCA9377281.1"/>
    <property type="molecule type" value="Genomic_DNA"/>
</dbReference>
<proteinExistence type="predicted"/>
<evidence type="ECO:0000313" key="1">
    <source>
        <dbReference type="EMBL" id="MCA9377281.1"/>
    </source>
</evidence>
<evidence type="ECO:0000313" key="2">
    <source>
        <dbReference type="Proteomes" id="UP000741282"/>
    </source>
</evidence>
<accession>A0A955KYK9</accession>
<comment type="caution">
    <text evidence="1">The sequence shown here is derived from an EMBL/GenBank/DDBJ whole genome shotgun (WGS) entry which is preliminary data.</text>
</comment>
<feature type="non-terminal residue" evidence="1">
    <location>
        <position position="201"/>
    </location>
</feature>
<name>A0A955KYK9_9BACT</name>
<protein>
    <submittedName>
        <fullName evidence="1">Uncharacterized protein</fullName>
    </submittedName>
</protein>
<reference evidence="1" key="2">
    <citation type="journal article" date="2021" name="Microbiome">
        <title>Successional dynamics and alternative stable states in a saline activated sludge microbial community over 9 years.</title>
        <authorList>
            <person name="Wang Y."/>
            <person name="Ye J."/>
            <person name="Ju F."/>
            <person name="Liu L."/>
            <person name="Boyd J.A."/>
            <person name="Deng Y."/>
            <person name="Parks D.H."/>
            <person name="Jiang X."/>
            <person name="Yin X."/>
            <person name="Woodcroft B.J."/>
            <person name="Tyson G.W."/>
            <person name="Hugenholtz P."/>
            <person name="Polz M.F."/>
            <person name="Zhang T."/>
        </authorList>
    </citation>
    <scope>NUCLEOTIDE SEQUENCE</scope>
    <source>
        <strain evidence="1">HKST-UBA17</strain>
    </source>
</reference>
<dbReference type="AlphaFoldDB" id="A0A955KYK9"/>
<dbReference type="Proteomes" id="UP000741282">
    <property type="component" value="Unassembled WGS sequence"/>
</dbReference>
<reference evidence="1" key="1">
    <citation type="submission" date="2020-04" db="EMBL/GenBank/DDBJ databases">
        <authorList>
            <person name="Zhang T."/>
        </authorList>
    </citation>
    <scope>NUCLEOTIDE SEQUENCE</scope>
    <source>
        <strain evidence="1">HKST-UBA17</strain>
    </source>
</reference>